<dbReference type="HOGENOM" id="CLU_1632429_0_0_10"/>
<name>B3QTH3_CHLT3</name>
<evidence type="ECO:0000313" key="3">
    <source>
        <dbReference type="EMBL" id="ACF12719.1"/>
    </source>
</evidence>
<dbReference type="AlphaFoldDB" id="B3QTH3"/>
<feature type="transmembrane region" description="Helical" evidence="2">
    <location>
        <begin position="131"/>
        <end position="148"/>
    </location>
</feature>
<feature type="transmembrane region" description="Helical" evidence="2">
    <location>
        <begin position="33"/>
        <end position="58"/>
    </location>
</feature>
<keyword evidence="2" id="KW-0472">Membrane</keyword>
<feature type="compositionally biased region" description="Polar residues" evidence="1">
    <location>
        <begin position="9"/>
        <end position="18"/>
    </location>
</feature>
<protein>
    <recommendedName>
        <fullName evidence="5">DUF4383 domain-containing protein</fullName>
    </recommendedName>
</protein>
<feature type="transmembrane region" description="Helical" evidence="2">
    <location>
        <begin position="105"/>
        <end position="125"/>
    </location>
</feature>
<dbReference type="STRING" id="517418.Ctha_0248"/>
<gene>
    <name evidence="3" type="ordered locus">Ctha_0248</name>
</gene>
<evidence type="ECO:0000256" key="2">
    <source>
        <dbReference type="SAM" id="Phobius"/>
    </source>
</evidence>
<keyword evidence="4" id="KW-1185">Reference proteome</keyword>
<evidence type="ECO:0008006" key="5">
    <source>
        <dbReference type="Google" id="ProtNLM"/>
    </source>
</evidence>
<dbReference type="EMBL" id="CP001100">
    <property type="protein sequence ID" value="ACF12719.1"/>
    <property type="molecule type" value="Genomic_DNA"/>
</dbReference>
<proteinExistence type="predicted"/>
<keyword evidence="2" id="KW-0812">Transmembrane</keyword>
<evidence type="ECO:0000313" key="4">
    <source>
        <dbReference type="Proteomes" id="UP000001208"/>
    </source>
</evidence>
<organism evidence="3 4">
    <name type="scientific">Chloroherpeton thalassium (strain ATCC 35110 / GB-78)</name>
    <dbReference type="NCBI Taxonomy" id="517418"/>
    <lineage>
        <taxon>Bacteria</taxon>
        <taxon>Pseudomonadati</taxon>
        <taxon>Chlorobiota</taxon>
        <taxon>Chlorobiia</taxon>
        <taxon>Chlorobiales</taxon>
        <taxon>Chloroherpetonaceae</taxon>
        <taxon>Chloroherpeton</taxon>
    </lineage>
</organism>
<dbReference type="RefSeq" id="WP_012498803.1">
    <property type="nucleotide sequence ID" value="NC_011026.1"/>
</dbReference>
<evidence type="ECO:0000256" key="1">
    <source>
        <dbReference type="SAM" id="MobiDB-lite"/>
    </source>
</evidence>
<dbReference type="eggNOG" id="ENOG502ZJN6">
    <property type="taxonomic scope" value="Bacteria"/>
</dbReference>
<accession>B3QTH3</accession>
<feature type="transmembrane region" description="Helical" evidence="2">
    <location>
        <begin position="78"/>
        <end position="98"/>
    </location>
</feature>
<feature type="region of interest" description="Disordered" evidence="1">
    <location>
        <begin position="1"/>
        <end position="27"/>
    </location>
</feature>
<sequence length="162" mass="17804">MHSDELNGRTPSSANKPQEPQPQDPALRSPKRAAIFFASLLIMTIGVSGIIEGAYLFFKSAILVRAKGLDSGLLRINSIFSFLAGLLMVLTAAGTIRISYMAWRAAFFTTTIFVLNSAWGSYIFYGNPLSFGSFIHLTASLAIFLLLWKASGVWNDTLLYEE</sequence>
<reference evidence="3 4" key="1">
    <citation type="submission" date="2008-06" db="EMBL/GenBank/DDBJ databases">
        <title>Complete sequence of Chloroherpeton thalassium ATCC 35110.</title>
        <authorList>
            <consortium name="US DOE Joint Genome Institute"/>
            <person name="Lucas S."/>
            <person name="Copeland A."/>
            <person name="Lapidus A."/>
            <person name="Glavina del Rio T."/>
            <person name="Dalin E."/>
            <person name="Tice H."/>
            <person name="Bruce D."/>
            <person name="Goodwin L."/>
            <person name="Pitluck S."/>
            <person name="Schmutz J."/>
            <person name="Larimer F."/>
            <person name="Land M."/>
            <person name="Hauser L."/>
            <person name="Kyrpides N."/>
            <person name="Mikhailova N."/>
            <person name="Liu Z."/>
            <person name="Li T."/>
            <person name="Zhao F."/>
            <person name="Overmann J."/>
            <person name="Bryant D.A."/>
            <person name="Richardson P."/>
        </authorList>
    </citation>
    <scope>NUCLEOTIDE SEQUENCE [LARGE SCALE GENOMIC DNA]</scope>
    <source>
        <strain evidence="4">ATCC 35110 / GB-78</strain>
    </source>
</reference>
<dbReference type="Proteomes" id="UP000001208">
    <property type="component" value="Chromosome"/>
</dbReference>
<dbReference type="KEGG" id="cts:Ctha_0248"/>
<keyword evidence="2" id="KW-1133">Transmembrane helix</keyword>